<dbReference type="PRINTS" id="PR00081">
    <property type="entry name" value="GDHRDH"/>
</dbReference>
<name>A0ABZ2FAT5_METCP</name>
<accession>A0ABZ2FAT5</accession>
<dbReference type="InterPro" id="IPR036291">
    <property type="entry name" value="NAD(P)-bd_dom_sf"/>
</dbReference>
<organism evidence="3 4">
    <name type="scientific">Methylococcus capsulatus</name>
    <dbReference type="NCBI Taxonomy" id="414"/>
    <lineage>
        <taxon>Bacteria</taxon>
        <taxon>Pseudomonadati</taxon>
        <taxon>Pseudomonadota</taxon>
        <taxon>Gammaproteobacteria</taxon>
        <taxon>Methylococcales</taxon>
        <taxon>Methylococcaceae</taxon>
        <taxon>Methylococcus</taxon>
    </lineage>
</organism>
<gene>
    <name evidence="3" type="ORF">N4J17_07185</name>
</gene>
<comment type="similarity">
    <text evidence="1">Belongs to the short-chain dehydrogenases/reductases (SDR) family.</text>
</comment>
<dbReference type="Gene3D" id="3.40.50.720">
    <property type="entry name" value="NAD(P)-binding Rossmann-like Domain"/>
    <property type="match status" value="1"/>
</dbReference>
<keyword evidence="2" id="KW-0560">Oxidoreductase</keyword>
<sequence>MQKILIVGATSAIAQATARRFARRGDRLYLLGRDPDRLDALAQDLRIRGAGPVGWACFQAEDFATHPALLDQAYETLGGIDVALIAHGTLPDQRACEQSFEAALRELNVNAIGTVSLLTHLANRMENQGSGTLAVISSPAGDRGRQSNYVYGAAKAMVTVFCQGLRNRLFRSGVHVLTIKPGFVDTPMTAAFDKGMLWAQPDQIAAGIERAIDKGSDSVYLPGFWAFVMLAIKHIPEGVFKRLKL</sequence>
<dbReference type="PANTHER" id="PTHR44196">
    <property type="entry name" value="DEHYDROGENASE/REDUCTASE SDR FAMILY MEMBER 7B"/>
    <property type="match status" value="1"/>
</dbReference>
<evidence type="ECO:0000313" key="4">
    <source>
        <dbReference type="Proteomes" id="UP001359308"/>
    </source>
</evidence>
<dbReference type="NCBIfam" id="NF005489">
    <property type="entry name" value="PRK07102.1"/>
    <property type="match status" value="1"/>
</dbReference>
<evidence type="ECO:0000256" key="2">
    <source>
        <dbReference type="ARBA" id="ARBA00023002"/>
    </source>
</evidence>
<dbReference type="PANTHER" id="PTHR44196:SF1">
    <property type="entry name" value="DEHYDROGENASE_REDUCTASE SDR FAMILY MEMBER 7B"/>
    <property type="match status" value="1"/>
</dbReference>
<dbReference type="EMBL" id="CP104311">
    <property type="protein sequence ID" value="WWF03391.1"/>
    <property type="molecule type" value="Genomic_DNA"/>
</dbReference>
<proteinExistence type="inferred from homology"/>
<evidence type="ECO:0000313" key="3">
    <source>
        <dbReference type="EMBL" id="WWF03391.1"/>
    </source>
</evidence>
<dbReference type="CDD" id="cd05233">
    <property type="entry name" value="SDR_c"/>
    <property type="match status" value="1"/>
</dbReference>
<dbReference type="InterPro" id="IPR002347">
    <property type="entry name" value="SDR_fam"/>
</dbReference>
<protein>
    <submittedName>
        <fullName evidence="3">SDR family oxidoreductase</fullName>
    </submittedName>
</protein>
<keyword evidence="4" id="KW-1185">Reference proteome</keyword>
<reference evidence="3 4" key="1">
    <citation type="submission" date="2022-09" db="EMBL/GenBank/DDBJ databases">
        <authorList>
            <person name="Giprobiosintez L."/>
        </authorList>
    </citation>
    <scope>NUCLEOTIDE SEQUENCE [LARGE SCALE GENOMIC DNA]</scope>
    <source>
        <strain evidence="4">VKPM-B-12549 (GBS-15)</strain>
    </source>
</reference>
<dbReference type="RefSeq" id="WP_198323450.1">
    <property type="nucleotide sequence ID" value="NZ_CP104311.1"/>
</dbReference>
<dbReference type="SUPFAM" id="SSF51735">
    <property type="entry name" value="NAD(P)-binding Rossmann-fold domains"/>
    <property type="match status" value="1"/>
</dbReference>
<evidence type="ECO:0000256" key="1">
    <source>
        <dbReference type="ARBA" id="ARBA00006484"/>
    </source>
</evidence>
<dbReference type="Pfam" id="PF00106">
    <property type="entry name" value="adh_short"/>
    <property type="match status" value="1"/>
</dbReference>
<dbReference type="Proteomes" id="UP001359308">
    <property type="component" value="Chromosome"/>
</dbReference>